<sequence length="415" mass="47041">MEVCPQNVVAKSRPVWVELYGIPLRCWNGSFFLQMGKVLGVPLLIEEATLLKKRLDRGRILVLLPYEFDCQQKITAVEQSRSFVVQIIAEASTANYGWISRHLGLTSGDHKAYSESVHVPKKWGRWSEKFESQMPLLLAQKISDKRDGNPKNKSGFQEKKRHEVGRVSHNCRNVRSQELKRDDNPYLPQYEVPEVEESYTVKIVVEKGKEALKQRKFNTRLRASRVCNTTLNLEKTRVVSSEDKDSYASSDFTERMRWQPEDCSNRVHVQTEHGPPNLGYVVGPNSHHQQSYAELGDDGGPADGGFGPSHNVSRVAESELESSLNRPDNPTSLDQIMVAHEPLQHTTTKERTSQVLAKGIKERQCQVGSREEAIQLEIDLGLPTVRREEVSQNIKGKDSHVQDKMRGSRNGGVDY</sequence>
<evidence type="ECO:0000313" key="2">
    <source>
        <dbReference type="EMBL" id="KAK3220408.1"/>
    </source>
</evidence>
<feature type="region of interest" description="Disordered" evidence="1">
    <location>
        <begin position="388"/>
        <end position="415"/>
    </location>
</feature>
<dbReference type="AlphaFoldDB" id="A0AAE0ALT4"/>
<name>A0AAE0ALT4_9ROSI</name>
<reference evidence="2" key="1">
    <citation type="journal article" date="2023" name="Plant J.">
        <title>Genome sequences and population genomics provide insights into the demographic history, inbreeding, and mutation load of two 'living fossil' tree species of Dipteronia.</title>
        <authorList>
            <person name="Feng Y."/>
            <person name="Comes H.P."/>
            <person name="Chen J."/>
            <person name="Zhu S."/>
            <person name="Lu R."/>
            <person name="Zhang X."/>
            <person name="Li P."/>
            <person name="Qiu J."/>
            <person name="Olsen K.M."/>
            <person name="Qiu Y."/>
        </authorList>
    </citation>
    <scope>NUCLEOTIDE SEQUENCE</scope>
    <source>
        <strain evidence="2">NBL</strain>
    </source>
</reference>
<accession>A0AAE0ALT4</accession>
<evidence type="ECO:0000256" key="1">
    <source>
        <dbReference type="SAM" id="MobiDB-lite"/>
    </source>
</evidence>
<organism evidence="2 3">
    <name type="scientific">Dipteronia sinensis</name>
    <dbReference type="NCBI Taxonomy" id="43782"/>
    <lineage>
        <taxon>Eukaryota</taxon>
        <taxon>Viridiplantae</taxon>
        <taxon>Streptophyta</taxon>
        <taxon>Embryophyta</taxon>
        <taxon>Tracheophyta</taxon>
        <taxon>Spermatophyta</taxon>
        <taxon>Magnoliopsida</taxon>
        <taxon>eudicotyledons</taxon>
        <taxon>Gunneridae</taxon>
        <taxon>Pentapetalae</taxon>
        <taxon>rosids</taxon>
        <taxon>malvids</taxon>
        <taxon>Sapindales</taxon>
        <taxon>Sapindaceae</taxon>
        <taxon>Hippocastanoideae</taxon>
        <taxon>Acereae</taxon>
        <taxon>Dipteronia</taxon>
    </lineage>
</organism>
<dbReference type="Proteomes" id="UP001281410">
    <property type="component" value="Unassembled WGS sequence"/>
</dbReference>
<dbReference type="EMBL" id="JANJYJ010000004">
    <property type="protein sequence ID" value="KAK3220408.1"/>
    <property type="molecule type" value="Genomic_DNA"/>
</dbReference>
<feature type="compositionally biased region" description="Gly residues" evidence="1">
    <location>
        <begin position="298"/>
        <end position="307"/>
    </location>
</feature>
<proteinExistence type="predicted"/>
<protein>
    <recommendedName>
        <fullName evidence="4">DUF4283 domain-containing protein</fullName>
    </recommendedName>
</protein>
<evidence type="ECO:0000313" key="3">
    <source>
        <dbReference type="Proteomes" id="UP001281410"/>
    </source>
</evidence>
<feature type="region of interest" description="Disordered" evidence="1">
    <location>
        <begin position="142"/>
        <end position="165"/>
    </location>
</feature>
<keyword evidence="3" id="KW-1185">Reference proteome</keyword>
<feature type="region of interest" description="Disordered" evidence="1">
    <location>
        <begin position="271"/>
        <end position="328"/>
    </location>
</feature>
<gene>
    <name evidence="2" type="ORF">Dsin_014378</name>
</gene>
<evidence type="ECO:0008006" key="4">
    <source>
        <dbReference type="Google" id="ProtNLM"/>
    </source>
</evidence>
<feature type="compositionally biased region" description="Basic and acidic residues" evidence="1">
    <location>
        <begin position="388"/>
        <end position="406"/>
    </location>
</feature>
<comment type="caution">
    <text evidence="2">The sequence shown here is derived from an EMBL/GenBank/DDBJ whole genome shotgun (WGS) entry which is preliminary data.</text>
</comment>